<keyword evidence="2" id="KW-1185">Reference proteome</keyword>
<evidence type="ECO:0000313" key="2">
    <source>
        <dbReference type="Proteomes" id="UP001400965"/>
    </source>
</evidence>
<evidence type="ECO:0000313" key="1">
    <source>
        <dbReference type="EMBL" id="GAA0865738.1"/>
    </source>
</evidence>
<sequence length="118" mass="13683">MNIENPMLNKKSSLLNIKQKIDEKSTGQEFIEPKNNEINVLDLINKPKAKEEKVMLGIKLKKEVADKVKSFSYENNMTVSEVLEDIVSKMFASVELNEEALMAYEEKYKKKSKKQKKK</sequence>
<protein>
    <submittedName>
        <fullName evidence="1">Uncharacterized protein</fullName>
    </submittedName>
</protein>
<dbReference type="EMBL" id="BAAACP010000018">
    <property type="protein sequence ID" value="GAA0865738.1"/>
    <property type="molecule type" value="Genomic_DNA"/>
</dbReference>
<reference evidence="2" key="1">
    <citation type="journal article" date="2019" name="Int. J. Syst. Evol. Microbiol.">
        <title>The Global Catalogue of Microorganisms (GCM) 10K type strain sequencing project: providing services to taxonomists for standard genome sequencing and annotation.</title>
        <authorList>
            <consortium name="The Broad Institute Genomics Platform"/>
            <consortium name="The Broad Institute Genome Sequencing Center for Infectious Disease"/>
            <person name="Wu L."/>
            <person name="Ma J."/>
        </authorList>
    </citation>
    <scope>NUCLEOTIDE SEQUENCE [LARGE SCALE GENOMIC DNA]</scope>
    <source>
        <strain evidence="2">JCM 6486</strain>
    </source>
</reference>
<comment type="caution">
    <text evidence="1">The sequence shown here is derived from an EMBL/GenBank/DDBJ whole genome shotgun (WGS) entry which is preliminary data.</text>
</comment>
<organism evidence="1 2">
    <name type="scientific">Paraclostridium tenue</name>
    <dbReference type="NCBI Taxonomy" id="1737"/>
    <lineage>
        <taxon>Bacteria</taxon>
        <taxon>Bacillati</taxon>
        <taxon>Bacillota</taxon>
        <taxon>Clostridia</taxon>
        <taxon>Peptostreptococcales</taxon>
        <taxon>Peptostreptococcaceae</taxon>
        <taxon>Paraclostridium</taxon>
    </lineage>
</organism>
<name>A0ABP3XJJ4_9FIRM</name>
<dbReference type="RefSeq" id="WP_147547964.1">
    <property type="nucleotide sequence ID" value="NZ_BAAACP010000018.1"/>
</dbReference>
<dbReference type="Proteomes" id="UP001400965">
    <property type="component" value="Unassembled WGS sequence"/>
</dbReference>
<gene>
    <name evidence="1" type="ORF">GCM10008917_24350</name>
</gene>
<proteinExistence type="predicted"/>
<accession>A0ABP3XJJ4</accession>